<evidence type="ECO:0000256" key="6">
    <source>
        <dbReference type="ARBA" id="ARBA00022777"/>
    </source>
</evidence>
<dbReference type="Gene3D" id="3.40.50.2300">
    <property type="match status" value="1"/>
</dbReference>
<dbReference type="SMART" id="SM00388">
    <property type="entry name" value="HisKA"/>
    <property type="match status" value="1"/>
</dbReference>
<feature type="domain" description="Histidine kinase" evidence="11">
    <location>
        <begin position="567"/>
        <end position="772"/>
    </location>
</feature>
<dbReference type="RefSeq" id="WP_090857223.1">
    <property type="nucleotide sequence ID" value="NZ_FNJU01000010.1"/>
</dbReference>
<keyword evidence="7" id="KW-0067">ATP-binding</keyword>
<dbReference type="SUPFAM" id="SSF55785">
    <property type="entry name" value="PYP-like sensor domain (PAS domain)"/>
    <property type="match status" value="3"/>
</dbReference>
<dbReference type="PROSITE" id="PS50110">
    <property type="entry name" value="RESPONSE_REGULATORY"/>
    <property type="match status" value="1"/>
</dbReference>
<keyword evidence="10" id="KW-0175">Coiled coil</keyword>
<evidence type="ECO:0000259" key="13">
    <source>
        <dbReference type="PROSITE" id="PS50112"/>
    </source>
</evidence>
<comment type="catalytic activity">
    <reaction evidence="1">
        <text>ATP + protein L-histidine = ADP + protein N-phospho-L-histidine.</text>
        <dbReference type="EC" id="2.7.13.3"/>
    </reaction>
</comment>
<evidence type="ECO:0000259" key="11">
    <source>
        <dbReference type="PROSITE" id="PS50109"/>
    </source>
</evidence>
<dbReference type="EMBL" id="FNJU01000010">
    <property type="protein sequence ID" value="SDP88421.1"/>
    <property type="molecule type" value="Genomic_DNA"/>
</dbReference>
<dbReference type="GO" id="GO:0005524">
    <property type="term" value="F:ATP binding"/>
    <property type="evidence" value="ECO:0007669"/>
    <property type="project" value="UniProtKB-KW"/>
</dbReference>
<dbReference type="Pfam" id="PF00989">
    <property type="entry name" value="PAS"/>
    <property type="match status" value="1"/>
</dbReference>
<dbReference type="InterPro" id="IPR036890">
    <property type="entry name" value="HATPase_C_sf"/>
</dbReference>
<dbReference type="PANTHER" id="PTHR43547:SF2">
    <property type="entry name" value="HYBRID SIGNAL TRANSDUCTION HISTIDINE KINASE C"/>
    <property type="match status" value="1"/>
</dbReference>
<dbReference type="CDD" id="cd00082">
    <property type="entry name" value="HisKA"/>
    <property type="match status" value="1"/>
</dbReference>
<dbReference type="Pfam" id="PF08448">
    <property type="entry name" value="PAS_4"/>
    <property type="match status" value="1"/>
</dbReference>
<feature type="domain" description="PAS" evidence="13">
    <location>
        <begin position="306"/>
        <end position="376"/>
    </location>
</feature>
<dbReference type="GO" id="GO:0000155">
    <property type="term" value="F:phosphorelay sensor kinase activity"/>
    <property type="evidence" value="ECO:0007669"/>
    <property type="project" value="InterPro"/>
</dbReference>
<evidence type="ECO:0000259" key="12">
    <source>
        <dbReference type="PROSITE" id="PS50110"/>
    </source>
</evidence>
<dbReference type="SUPFAM" id="SSF52172">
    <property type="entry name" value="CheY-like"/>
    <property type="match status" value="1"/>
</dbReference>
<evidence type="ECO:0000256" key="5">
    <source>
        <dbReference type="ARBA" id="ARBA00022741"/>
    </source>
</evidence>
<reference evidence="16" key="1">
    <citation type="submission" date="2016-10" db="EMBL/GenBank/DDBJ databases">
        <authorList>
            <person name="Varghese N."/>
            <person name="Submissions S."/>
        </authorList>
    </citation>
    <scope>NUCLEOTIDE SEQUENCE [LARGE SCALE GENOMIC DNA]</scope>
    <source>
        <strain evidence="16">IBRC-M10078</strain>
    </source>
</reference>
<dbReference type="CDD" id="cd00130">
    <property type="entry name" value="PAS"/>
    <property type="match status" value="2"/>
</dbReference>
<keyword evidence="8" id="KW-0902">Two-component regulatory system</keyword>
<evidence type="ECO:0000256" key="9">
    <source>
        <dbReference type="PROSITE-ProRule" id="PRU00169"/>
    </source>
</evidence>
<dbReference type="Pfam" id="PF00512">
    <property type="entry name" value="HisKA"/>
    <property type="match status" value="1"/>
</dbReference>
<dbReference type="AlphaFoldDB" id="A0A1H0WD06"/>
<dbReference type="SMART" id="SM00091">
    <property type="entry name" value="PAS"/>
    <property type="match status" value="3"/>
</dbReference>
<dbReference type="PRINTS" id="PR00344">
    <property type="entry name" value="BCTRLSENSOR"/>
</dbReference>
<dbReference type="InterPro" id="IPR003594">
    <property type="entry name" value="HATPase_dom"/>
</dbReference>
<dbReference type="NCBIfam" id="TIGR00229">
    <property type="entry name" value="sensory_box"/>
    <property type="match status" value="3"/>
</dbReference>
<dbReference type="GO" id="GO:0006355">
    <property type="term" value="P:regulation of DNA-templated transcription"/>
    <property type="evidence" value="ECO:0007669"/>
    <property type="project" value="InterPro"/>
</dbReference>
<dbReference type="PROSITE" id="PS50109">
    <property type="entry name" value="HIS_KIN"/>
    <property type="match status" value="1"/>
</dbReference>
<evidence type="ECO:0000313" key="15">
    <source>
        <dbReference type="EMBL" id="SDP88421.1"/>
    </source>
</evidence>
<dbReference type="PROSITE" id="PS50112">
    <property type="entry name" value="PAS"/>
    <property type="match status" value="3"/>
</dbReference>
<feature type="coiled-coil region" evidence="10">
    <location>
        <begin position="279"/>
        <end position="306"/>
    </location>
</feature>
<dbReference type="InterPro" id="IPR003661">
    <property type="entry name" value="HisK_dim/P_dom"/>
</dbReference>
<dbReference type="STRING" id="930152.SAMN05216565_110106"/>
<evidence type="ECO:0000256" key="7">
    <source>
        <dbReference type="ARBA" id="ARBA00022840"/>
    </source>
</evidence>
<dbReference type="Gene3D" id="3.30.450.20">
    <property type="entry name" value="PAS domain"/>
    <property type="match status" value="3"/>
</dbReference>
<dbReference type="PANTHER" id="PTHR43547">
    <property type="entry name" value="TWO-COMPONENT HISTIDINE KINASE"/>
    <property type="match status" value="1"/>
</dbReference>
<dbReference type="SMART" id="SM00387">
    <property type="entry name" value="HATPase_c"/>
    <property type="match status" value="1"/>
</dbReference>
<dbReference type="Pfam" id="PF02518">
    <property type="entry name" value="HATPase_c"/>
    <property type="match status" value="1"/>
</dbReference>
<dbReference type="PROSITE" id="PS50113">
    <property type="entry name" value="PAC"/>
    <property type="match status" value="1"/>
</dbReference>
<feature type="modified residue" description="4-aspartylphosphate" evidence="9">
    <location>
        <position position="56"/>
    </location>
</feature>
<name>A0A1H0WD06_9BACI</name>
<dbReference type="InterPro" id="IPR013767">
    <property type="entry name" value="PAS_fold"/>
</dbReference>
<evidence type="ECO:0000256" key="4">
    <source>
        <dbReference type="ARBA" id="ARBA00022679"/>
    </source>
</evidence>
<dbReference type="InterPro" id="IPR036097">
    <property type="entry name" value="HisK_dim/P_sf"/>
</dbReference>
<evidence type="ECO:0000256" key="8">
    <source>
        <dbReference type="ARBA" id="ARBA00023012"/>
    </source>
</evidence>
<dbReference type="InterPro" id="IPR005467">
    <property type="entry name" value="His_kinase_dom"/>
</dbReference>
<dbReference type="OrthoDB" id="9759607at2"/>
<dbReference type="Pfam" id="PF00072">
    <property type="entry name" value="Response_reg"/>
    <property type="match status" value="1"/>
</dbReference>
<feature type="domain" description="PAS" evidence="13">
    <location>
        <begin position="157"/>
        <end position="215"/>
    </location>
</feature>
<keyword evidence="3 9" id="KW-0597">Phosphoprotein</keyword>
<evidence type="ECO:0000256" key="3">
    <source>
        <dbReference type="ARBA" id="ARBA00022553"/>
    </source>
</evidence>
<dbReference type="InterPro" id="IPR013656">
    <property type="entry name" value="PAS_4"/>
</dbReference>
<dbReference type="SUPFAM" id="SSF55874">
    <property type="entry name" value="ATPase domain of HSP90 chaperone/DNA topoisomerase II/histidine kinase"/>
    <property type="match status" value="1"/>
</dbReference>
<feature type="domain" description="Response regulatory" evidence="12">
    <location>
        <begin position="7"/>
        <end position="124"/>
    </location>
</feature>
<dbReference type="InterPro" id="IPR004358">
    <property type="entry name" value="Sig_transdc_His_kin-like_C"/>
</dbReference>
<keyword evidence="5" id="KW-0547">Nucleotide-binding</keyword>
<evidence type="ECO:0000256" key="1">
    <source>
        <dbReference type="ARBA" id="ARBA00000085"/>
    </source>
</evidence>
<feature type="domain" description="PAC" evidence="14">
    <location>
        <begin position="378"/>
        <end position="429"/>
    </location>
</feature>
<dbReference type="InterPro" id="IPR001610">
    <property type="entry name" value="PAC"/>
</dbReference>
<proteinExistence type="predicted"/>
<keyword evidence="6" id="KW-0418">Kinase</keyword>
<dbReference type="InterPro" id="IPR000014">
    <property type="entry name" value="PAS"/>
</dbReference>
<dbReference type="SUPFAM" id="SSF47384">
    <property type="entry name" value="Homodimeric domain of signal transducing histidine kinase"/>
    <property type="match status" value="1"/>
</dbReference>
<sequence length="779" mass="88398">MQNQTVNILMVDDRKENLLALQAVLEDRHYNLISATSGEEALKWVLKEDFAVILLDVQMPGIDGFETAKLIRAREKSKDIPIIFITALSQTQQHVMNGYSVGAIDYLFKPFPPLVLKSKVEGFVKIYLSQMQIKEQNRVITEHSVLLEKAHHELQRSEALARVITESSIDTLITLTTKGEILSVNPAGKEMFGYCEGELVQEHISKILPYFNYKDIVNVEEARLIESKGARVDSILFPVDFQIRSSSVEDELIYVCSIRDISEKKIQFDMLENLVELRTSELRQSHKELEVKIEEKRKMVQLIKESEQKYKSLFENHPDAVYSVDKEGKFVSVNEACVTLSGRQQDELLDMTIMDIIAENHRKLCIHLFEAALKGEPNHRELKILHKDGTEISIHSTIIPIIIDGEVIGVYGIAKDISLQQDLWEQLYESEEKYRHLVEGSPDAIIIQQLHSTEWTFINETGIKLLGIGEVTSTKNSLEHWIHFEDYELVRQSLELGITDQQVRFFEARFMRADGETIYGQINCIPFMYMGIPSLHIVVRDITELKQSREFIKESEKLTVVGELAAGIAHEIRNPLTSLRGFTQLMQITSGTDNEYVPIMIEEIDRINTIVGELLLLSKPNDLEFREVNINHLLDTIVILMKAEANLHGVNISIEHQEDLTQFILGVENKIKQVFVNVVKNAIEAMQTGGQLTIQIIREGKLISILFHDQGDGIPADVLEKIGQPFFTTKEKGTGLGMMVCQSIIESHQGTMKIESAVGVGTTVEISLPLYKTANIVHT</sequence>
<gene>
    <name evidence="15" type="ORF">SAMN05216565_110106</name>
</gene>
<dbReference type="Gene3D" id="1.10.287.130">
    <property type="match status" value="1"/>
</dbReference>
<protein>
    <recommendedName>
        <fullName evidence="2">histidine kinase</fullName>
        <ecNumber evidence="2">2.7.13.3</ecNumber>
    </recommendedName>
</protein>
<dbReference type="SMART" id="SM00448">
    <property type="entry name" value="REC"/>
    <property type="match status" value="1"/>
</dbReference>
<dbReference type="SMART" id="SM00086">
    <property type="entry name" value="PAC"/>
    <property type="match status" value="2"/>
</dbReference>
<organism evidence="15 16">
    <name type="scientific">Litchfieldia salsa</name>
    <dbReference type="NCBI Taxonomy" id="930152"/>
    <lineage>
        <taxon>Bacteria</taxon>
        <taxon>Bacillati</taxon>
        <taxon>Bacillota</taxon>
        <taxon>Bacilli</taxon>
        <taxon>Bacillales</taxon>
        <taxon>Bacillaceae</taxon>
        <taxon>Litchfieldia</taxon>
    </lineage>
</organism>
<dbReference type="Pfam" id="PF13426">
    <property type="entry name" value="PAS_9"/>
    <property type="match status" value="1"/>
</dbReference>
<dbReference type="InterPro" id="IPR035965">
    <property type="entry name" value="PAS-like_dom_sf"/>
</dbReference>
<dbReference type="EC" id="2.7.13.3" evidence="2"/>
<dbReference type="InterPro" id="IPR000700">
    <property type="entry name" value="PAS-assoc_C"/>
</dbReference>
<keyword evidence="4" id="KW-0808">Transferase</keyword>
<feature type="domain" description="PAS" evidence="13">
    <location>
        <begin position="430"/>
        <end position="501"/>
    </location>
</feature>
<accession>A0A1H0WD06</accession>
<dbReference type="InterPro" id="IPR001789">
    <property type="entry name" value="Sig_transdc_resp-reg_receiver"/>
</dbReference>
<dbReference type="Gene3D" id="3.30.565.10">
    <property type="entry name" value="Histidine kinase-like ATPase, C-terminal domain"/>
    <property type="match status" value="1"/>
</dbReference>
<dbReference type="InterPro" id="IPR011006">
    <property type="entry name" value="CheY-like_superfamily"/>
</dbReference>
<evidence type="ECO:0000313" key="16">
    <source>
        <dbReference type="Proteomes" id="UP000199159"/>
    </source>
</evidence>
<evidence type="ECO:0000259" key="14">
    <source>
        <dbReference type="PROSITE" id="PS50113"/>
    </source>
</evidence>
<dbReference type="Proteomes" id="UP000199159">
    <property type="component" value="Unassembled WGS sequence"/>
</dbReference>
<evidence type="ECO:0000256" key="10">
    <source>
        <dbReference type="SAM" id="Coils"/>
    </source>
</evidence>
<keyword evidence="16" id="KW-1185">Reference proteome</keyword>
<evidence type="ECO:0000256" key="2">
    <source>
        <dbReference type="ARBA" id="ARBA00012438"/>
    </source>
</evidence>